<dbReference type="PANTHER" id="PTHR43767">
    <property type="entry name" value="LONG-CHAIN-FATTY-ACID--COA LIGASE"/>
    <property type="match status" value="1"/>
</dbReference>
<gene>
    <name evidence="2" type="ORF">FEF26_14530</name>
</gene>
<dbReference type="InterPro" id="IPR020845">
    <property type="entry name" value="AMP-binding_CS"/>
</dbReference>
<dbReference type="PANTHER" id="PTHR43767:SF12">
    <property type="entry name" value="AMP-DEPENDENT SYNTHETASE AND LIGASE"/>
    <property type="match status" value="1"/>
</dbReference>
<keyword evidence="3" id="KW-1185">Reference proteome</keyword>
<dbReference type="EMBL" id="VAVZ01000060">
    <property type="protein sequence ID" value="TLP92704.1"/>
    <property type="molecule type" value="Genomic_DNA"/>
</dbReference>
<dbReference type="OrthoDB" id="9803968at2"/>
<dbReference type="GO" id="GO:0016874">
    <property type="term" value="F:ligase activity"/>
    <property type="evidence" value="ECO:0007669"/>
    <property type="project" value="UniProtKB-KW"/>
</dbReference>
<dbReference type="Proteomes" id="UP000310458">
    <property type="component" value="Unassembled WGS sequence"/>
</dbReference>
<name>A0A5R9B9K0_9MICC</name>
<evidence type="ECO:0000313" key="3">
    <source>
        <dbReference type="Proteomes" id="UP000310458"/>
    </source>
</evidence>
<protein>
    <submittedName>
        <fullName evidence="2">Long-chain fatty acid--CoA ligase</fullName>
    </submittedName>
</protein>
<dbReference type="PROSITE" id="PS00455">
    <property type="entry name" value="AMP_BINDING"/>
    <property type="match status" value="1"/>
</dbReference>
<organism evidence="2 3">
    <name type="scientific">Nesterenkonia salmonea</name>
    <dbReference type="NCBI Taxonomy" id="1804987"/>
    <lineage>
        <taxon>Bacteria</taxon>
        <taxon>Bacillati</taxon>
        <taxon>Actinomycetota</taxon>
        <taxon>Actinomycetes</taxon>
        <taxon>Micrococcales</taxon>
        <taxon>Micrococcaceae</taxon>
        <taxon>Nesterenkonia</taxon>
    </lineage>
</organism>
<dbReference type="SUPFAM" id="SSF56801">
    <property type="entry name" value="Acetyl-CoA synthetase-like"/>
    <property type="match status" value="1"/>
</dbReference>
<dbReference type="Gene3D" id="3.40.50.980">
    <property type="match status" value="1"/>
</dbReference>
<keyword evidence="2" id="KW-0436">Ligase</keyword>
<dbReference type="Pfam" id="PF00501">
    <property type="entry name" value="AMP-binding"/>
    <property type="match status" value="1"/>
</dbReference>
<evidence type="ECO:0000313" key="2">
    <source>
        <dbReference type="EMBL" id="TLP92704.1"/>
    </source>
</evidence>
<sequence length="252" mass="27184">MTKRPDEAVDGPGFATLSMASLLSETARRFPERPALHFAGSTVTYGELWKQTCAYAGALRARGIGRGSRVAMIVPNVPDFPRVYFAVLSLGAVVVPVHLLFKAREIEYVLQDSEADLVIAAAPMLAEAGPAAEAADLPLLMVLQPPSDDPDVKYPRLEAEAEVADPLVRHLPVHPTDAATILYTSGTTGQPKGRGLSRLRSRAGALFAHRCLQPRPGRRRVRRASAVSCLWADGGDEHVLPLRSLNHSASRI</sequence>
<dbReference type="AlphaFoldDB" id="A0A5R9B9K0"/>
<comment type="caution">
    <text evidence="2">The sequence shown here is derived from an EMBL/GenBank/DDBJ whole genome shotgun (WGS) entry which is preliminary data.</text>
</comment>
<reference evidence="2 3" key="1">
    <citation type="submission" date="2019-05" db="EMBL/GenBank/DDBJ databases">
        <title>Nesterenkonia sp. GY074 isolated from the Southern Atlantic Ocean.</title>
        <authorList>
            <person name="Zhang G."/>
        </authorList>
    </citation>
    <scope>NUCLEOTIDE SEQUENCE [LARGE SCALE GENOMIC DNA]</scope>
    <source>
        <strain evidence="2 3">GY074</strain>
    </source>
</reference>
<dbReference type="InterPro" id="IPR000873">
    <property type="entry name" value="AMP-dep_synth/lig_dom"/>
</dbReference>
<accession>A0A5R9B9K0</accession>
<dbReference type="InterPro" id="IPR050237">
    <property type="entry name" value="ATP-dep_AMP-bd_enzyme"/>
</dbReference>
<proteinExistence type="predicted"/>
<feature type="domain" description="AMP-dependent synthetase/ligase" evidence="1">
    <location>
        <begin position="24"/>
        <end position="193"/>
    </location>
</feature>
<evidence type="ECO:0000259" key="1">
    <source>
        <dbReference type="Pfam" id="PF00501"/>
    </source>
</evidence>